<evidence type="ECO:0000256" key="1">
    <source>
        <dbReference type="ARBA" id="ARBA00004167"/>
    </source>
</evidence>
<gene>
    <name evidence="8 9" type="primary">LOC106464161</name>
</gene>
<dbReference type="PROSITE" id="PS51450">
    <property type="entry name" value="LRR"/>
    <property type="match status" value="1"/>
</dbReference>
<dbReference type="PANTHER" id="PTHR24365">
    <property type="entry name" value="TOLL-LIKE RECEPTOR"/>
    <property type="match status" value="1"/>
</dbReference>
<feature type="chain" id="PRO_5045022004" evidence="6">
    <location>
        <begin position="26"/>
        <end position="300"/>
    </location>
</feature>
<keyword evidence="2" id="KW-0812">Transmembrane</keyword>
<organism evidence="7 9">
    <name type="scientific">Limulus polyphemus</name>
    <name type="common">Atlantic horseshoe crab</name>
    <dbReference type="NCBI Taxonomy" id="6850"/>
    <lineage>
        <taxon>Eukaryota</taxon>
        <taxon>Metazoa</taxon>
        <taxon>Ecdysozoa</taxon>
        <taxon>Arthropoda</taxon>
        <taxon>Chelicerata</taxon>
        <taxon>Merostomata</taxon>
        <taxon>Xiphosura</taxon>
        <taxon>Limulidae</taxon>
        <taxon>Limulus</taxon>
    </lineage>
</organism>
<dbReference type="Gene3D" id="3.80.10.10">
    <property type="entry name" value="Ribonuclease Inhibitor"/>
    <property type="match status" value="1"/>
</dbReference>
<feature type="signal peptide" evidence="6">
    <location>
        <begin position="1"/>
        <end position="25"/>
    </location>
</feature>
<evidence type="ECO:0000256" key="5">
    <source>
        <dbReference type="ARBA" id="ARBA00023136"/>
    </source>
</evidence>
<dbReference type="SUPFAM" id="SSF52058">
    <property type="entry name" value="L domain-like"/>
    <property type="match status" value="1"/>
</dbReference>
<keyword evidence="7" id="KW-1185">Reference proteome</keyword>
<keyword evidence="5" id="KW-0472">Membrane</keyword>
<proteinExistence type="predicted"/>
<comment type="subcellular location">
    <subcellularLocation>
        <location evidence="1">Membrane</location>
        <topology evidence="1">Single-pass membrane protein</topology>
    </subcellularLocation>
</comment>
<evidence type="ECO:0000256" key="3">
    <source>
        <dbReference type="ARBA" id="ARBA00022729"/>
    </source>
</evidence>
<dbReference type="RefSeq" id="XP_013779736.1">
    <property type="nucleotide sequence ID" value="XM_013924282.2"/>
</dbReference>
<dbReference type="Proteomes" id="UP000694941">
    <property type="component" value="Unplaced"/>
</dbReference>
<evidence type="ECO:0000256" key="2">
    <source>
        <dbReference type="ARBA" id="ARBA00022692"/>
    </source>
</evidence>
<accession>A0ABM1BDE8</accession>
<dbReference type="PANTHER" id="PTHR24365:SF541">
    <property type="entry name" value="PROTEIN TOLL-RELATED"/>
    <property type="match status" value="1"/>
</dbReference>
<evidence type="ECO:0000313" key="7">
    <source>
        <dbReference type="Proteomes" id="UP000694941"/>
    </source>
</evidence>
<dbReference type="RefSeq" id="XP_013779735.1">
    <property type="nucleotide sequence ID" value="XM_013924281.1"/>
</dbReference>
<keyword evidence="4" id="KW-1133">Transmembrane helix</keyword>
<evidence type="ECO:0000313" key="8">
    <source>
        <dbReference type="RefSeq" id="XP_013779735.1"/>
    </source>
</evidence>
<reference evidence="8 9" key="1">
    <citation type="submission" date="2025-05" db="UniProtKB">
        <authorList>
            <consortium name="RefSeq"/>
        </authorList>
    </citation>
    <scope>IDENTIFICATION</scope>
    <source>
        <tissue evidence="8 9">Muscle</tissue>
    </source>
</reference>
<dbReference type="InterPro" id="IPR001611">
    <property type="entry name" value="Leu-rich_rpt"/>
</dbReference>
<evidence type="ECO:0000313" key="9">
    <source>
        <dbReference type="RefSeq" id="XP_013779736.1"/>
    </source>
</evidence>
<keyword evidence="3 6" id="KW-0732">Signal</keyword>
<evidence type="ECO:0000256" key="4">
    <source>
        <dbReference type="ARBA" id="ARBA00022989"/>
    </source>
</evidence>
<protein>
    <submittedName>
        <fullName evidence="8 9">Toll-like receptor 7</fullName>
    </submittedName>
</protein>
<evidence type="ECO:0000256" key="6">
    <source>
        <dbReference type="SAM" id="SignalP"/>
    </source>
</evidence>
<dbReference type="Pfam" id="PF13855">
    <property type="entry name" value="LRR_8"/>
    <property type="match status" value="1"/>
</dbReference>
<dbReference type="GeneID" id="106464161"/>
<name>A0ABM1BDE8_LIMPO</name>
<dbReference type="InterPro" id="IPR032675">
    <property type="entry name" value="LRR_dom_sf"/>
</dbReference>
<sequence>MWNIKLSLLLSSIFVCGVTIRIVSGIALQCDEKIDLCKINCLTGNIDDDVKLECADLPKNNSLVHILQLDFKKLIGLQVQHSDLTDLKHFAHTKLEHLQSLTFINSKFNLSVLCDITESTPYLTNLTIIQENIQELKAKYFEKCKVNLTTLLMNENKMNEIENDALEIFSEYLTNLKLRDNKFIQVPQALQHLRKLQTLDLSNNKIKSVSNQDFLALNGLKSLQKLEMNELDCKCGLEKEVFFQWVTNKKFPEVTCASPKRLQFKKLAHLTKKDLCDNAAQTNAMVSSVVVFFIIVMILN</sequence>